<keyword evidence="1" id="KW-0560">Oxidoreductase</keyword>
<dbReference type="InterPro" id="IPR020471">
    <property type="entry name" value="AKR"/>
</dbReference>
<evidence type="ECO:0000313" key="4">
    <source>
        <dbReference type="Proteomes" id="UP001629113"/>
    </source>
</evidence>
<feature type="domain" description="NADP-dependent oxidoreductase" evidence="2">
    <location>
        <begin position="40"/>
        <end position="306"/>
    </location>
</feature>
<gene>
    <name evidence="3" type="ORF">PVAG01_10774</name>
</gene>
<dbReference type="Pfam" id="PF00248">
    <property type="entry name" value="Aldo_ket_red"/>
    <property type="match status" value="1"/>
</dbReference>
<proteinExistence type="predicted"/>
<comment type="caution">
    <text evidence="3">The sequence shown here is derived from an EMBL/GenBank/DDBJ whole genome shotgun (WGS) entry which is preliminary data.</text>
</comment>
<dbReference type="PIRSF" id="PIRSF000097">
    <property type="entry name" value="AKR"/>
    <property type="match status" value="1"/>
</dbReference>
<evidence type="ECO:0000313" key="3">
    <source>
        <dbReference type="EMBL" id="KAL3417764.1"/>
    </source>
</evidence>
<name>A0ABR4P380_9HELO</name>
<dbReference type="CDD" id="cd19071">
    <property type="entry name" value="AKR_AKR1-5-like"/>
    <property type="match status" value="1"/>
</dbReference>
<protein>
    <submittedName>
        <fullName evidence="3">Aldo/keto reductase</fullName>
    </submittedName>
</protein>
<dbReference type="Proteomes" id="UP001629113">
    <property type="component" value="Unassembled WGS sequence"/>
</dbReference>
<evidence type="ECO:0000256" key="1">
    <source>
        <dbReference type="ARBA" id="ARBA00023002"/>
    </source>
</evidence>
<dbReference type="SUPFAM" id="SSF51430">
    <property type="entry name" value="NAD(P)-linked oxidoreductase"/>
    <property type="match status" value="1"/>
</dbReference>
<dbReference type="Gene3D" id="3.20.20.100">
    <property type="entry name" value="NADP-dependent oxidoreductase domain"/>
    <property type="match status" value="1"/>
</dbReference>
<dbReference type="EMBL" id="JBFCZG010000010">
    <property type="protein sequence ID" value="KAL3417764.1"/>
    <property type="molecule type" value="Genomic_DNA"/>
</dbReference>
<keyword evidence="4" id="KW-1185">Reference proteome</keyword>
<reference evidence="3 4" key="1">
    <citation type="submission" date="2024-06" db="EMBL/GenBank/DDBJ databases">
        <title>Complete genome of Phlyctema vagabunda strain 19-DSS-EL-015.</title>
        <authorList>
            <person name="Fiorenzani C."/>
        </authorList>
    </citation>
    <scope>NUCLEOTIDE SEQUENCE [LARGE SCALE GENOMIC DNA]</scope>
    <source>
        <strain evidence="3 4">19-DSS-EL-015</strain>
    </source>
</reference>
<dbReference type="PRINTS" id="PR00069">
    <property type="entry name" value="ALDKETRDTASE"/>
</dbReference>
<organism evidence="3 4">
    <name type="scientific">Phlyctema vagabunda</name>
    <dbReference type="NCBI Taxonomy" id="108571"/>
    <lineage>
        <taxon>Eukaryota</taxon>
        <taxon>Fungi</taxon>
        <taxon>Dikarya</taxon>
        <taxon>Ascomycota</taxon>
        <taxon>Pezizomycotina</taxon>
        <taxon>Leotiomycetes</taxon>
        <taxon>Helotiales</taxon>
        <taxon>Dermateaceae</taxon>
        <taxon>Phlyctema</taxon>
    </lineage>
</organism>
<sequence length="334" mass="36528">MYFSTRRILTLVAGLGCPSWAYKFQSPLSPPQKPSIAQPPIGFGTWNLALSPENTTEAVSLAIQAGYRQIDGAAIYRNEKAVGKGIREGLQKAKISRDEIWVTSKLWNDHHGDAALAEEALNKTLEDLGLEYLDLYLMHWPVGVAPETEPAPLNYIQTWKSMIALPKEKVLNIGISNFSPAQLTDIIAKTGVKPSVHQMEMHPYLPQSSWLATHEALGIAVTAYSPLGNSNPTYRPGDGSPPPLLKNDLILEVASDANCTAAQVALAWGVGRGTSVIPKSAHEVHFSENFRALQCELSVENTAKLDLLSAKYLARFSNPSQKWGVRLFEGLEDA</sequence>
<accession>A0ABR4P380</accession>
<dbReference type="InterPro" id="IPR023210">
    <property type="entry name" value="NADP_OxRdtase_dom"/>
</dbReference>
<evidence type="ECO:0000259" key="2">
    <source>
        <dbReference type="Pfam" id="PF00248"/>
    </source>
</evidence>
<dbReference type="InterPro" id="IPR036812">
    <property type="entry name" value="NAD(P)_OxRdtase_dom_sf"/>
</dbReference>
<dbReference type="PANTHER" id="PTHR11732">
    <property type="entry name" value="ALDO/KETO REDUCTASE"/>
    <property type="match status" value="1"/>
</dbReference>